<protein>
    <recommendedName>
        <fullName evidence="1">2EXR domain-containing protein</fullName>
    </recommendedName>
</protein>
<gene>
    <name evidence="2" type="ORF">SCAR479_11909</name>
</gene>
<reference evidence="2 3" key="1">
    <citation type="submission" date="2024-02" db="EMBL/GenBank/DDBJ databases">
        <title>First draft genome assembly of two strains of Seiridium cardinale.</title>
        <authorList>
            <person name="Emiliani G."/>
            <person name="Scali E."/>
        </authorList>
    </citation>
    <scope>NUCLEOTIDE SEQUENCE [LARGE SCALE GENOMIC DNA]</scope>
    <source>
        <strain evidence="2 3">BM-138-000479</strain>
    </source>
</reference>
<organism evidence="2 3">
    <name type="scientific">Seiridium cardinale</name>
    <dbReference type="NCBI Taxonomy" id="138064"/>
    <lineage>
        <taxon>Eukaryota</taxon>
        <taxon>Fungi</taxon>
        <taxon>Dikarya</taxon>
        <taxon>Ascomycota</taxon>
        <taxon>Pezizomycotina</taxon>
        <taxon>Sordariomycetes</taxon>
        <taxon>Xylariomycetidae</taxon>
        <taxon>Amphisphaeriales</taxon>
        <taxon>Sporocadaceae</taxon>
        <taxon>Seiridium</taxon>
    </lineage>
</organism>
<evidence type="ECO:0000313" key="3">
    <source>
        <dbReference type="Proteomes" id="UP001465668"/>
    </source>
</evidence>
<feature type="domain" description="2EXR" evidence="1">
    <location>
        <begin position="7"/>
        <end position="67"/>
    </location>
</feature>
<evidence type="ECO:0000259" key="1">
    <source>
        <dbReference type="Pfam" id="PF20150"/>
    </source>
</evidence>
<comment type="caution">
    <text evidence="2">The sequence shown here is derived from an EMBL/GenBank/DDBJ whole genome shotgun (WGS) entry which is preliminary data.</text>
</comment>
<evidence type="ECO:0000313" key="2">
    <source>
        <dbReference type="EMBL" id="KAK9771430.1"/>
    </source>
</evidence>
<dbReference type="Proteomes" id="UP001465668">
    <property type="component" value="Unassembled WGS sequence"/>
</dbReference>
<proteinExistence type="predicted"/>
<dbReference type="Pfam" id="PF20150">
    <property type="entry name" value="2EXR"/>
    <property type="match status" value="1"/>
</dbReference>
<keyword evidence="3" id="KW-1185">Reference proteome</keyword>
<dbReference type="InterPro" id="IPR045518">
    <property type="entry name" value="2EXR"/>
</dbReference>
<dbReference type="EMBL" id="JARVKM010000075">
    <property type="protein sequence ID" value="KAK9771430.1"/>
    <property type="molecule type" value="Genomic_DNA"/>
</dbReference>
<name>A0ABR2XCK1_9PEZI</name>
<sequence>MEEAPSFTKFPDLPLEIQRMIWEAALQVEPEACNFPFTLDFKLLLYVGFKTQESMLQACHESRQAVLKLLGWNQSY</sequence>
<accession>A0ABR2XCK1</accession>